<protein>
    <submittedName>
        <fullName evidence="1">Uncharacterized protein</fullName>
    </submittedName>
</protein>
<evidence type="ECO:0000313" key="2">
    <source>
        <dbReference type="Proteomes" id="UP000636709"/>
    </source>
</evidence>
<accession>A0A835E0A1</accession>
<comment type="caution">
    <text evidence="1">The sequence shown here is derived from an EMBL/GenBank/DDBJ whole genome shotgun (WGS) entry which is preliminary data.</text>
</comment>
<proteinExistence type="predicted"/>
<reference evidence="1" key="1">
    <citation type="submission" date="2020-07" db="EMBL/GenBank/DDBJ databases">
        <title>Genome sequence and genetic diversity analysis of an under-domesticated orphan crop, white fonio (Digitaria exilis).</title>
        <authorList>
            <person name="Bennetzen J.L."/>
            <person name="Chen S."/>
            <person name="Ma X."/>
            <person name="Wang X."/>
            <person name="Yssel A.E.J."/>
            <person name="Chaluvadi S.R."/>
            <person name="Johnson M."/>
            <person name="Gangashetty P."/>
            <person name="Hamidou F."/>
            <person name="Sanogo M.D."/>
            <person name="Zwaenepoel A."/>
            <person name="Wallace J."/>
            <person name="Van De Peer Y."/>
            <person name="Van Deynze A."/>
        </authorList>
    </citation>
    <scope>NUCLEOTIDE SEQUENCE</scope>
    <source>
        <tissue evidence="1">Leaves</tissue>
    </source>
</reference>
<dbReference type="Proteomes" id="UP000636709">
    <property type="component" value="Unassembled WGS sequence"/>
</dbReference>
<gene>
    <name evidence="1" type="ORF">HU200_057072</name>
</gene>
<keyword evidence="2" id="KW-1185">Reference proteome</keyword>
<dbReference type="AlphaFoldDB" id="A0A835E0A1"/>
<organism evidence="1 2">
    <name type="scientific">Digitaria exilis</name>
    <dbReference type="NCBI Taxonomy" id="1010633"/>
    <lineage>
        <taxon>Eukaryota</taxon>
        <taxon>Viridiplantae</taxon>
        <taxon>Streptophyta</taxon>
        <taxon>Embryophyta</taxon>
        <taxon>Tracheophyta</taxon>
        <taxon>Spermatophyta</taxon>
        <taxon>Magnoliopsida</taxon>
        <taxon>Liliopsida</taxon>
        <taxon>Poales</taxon>
        <taxon>Poaceae</taxon>
        <taxon>PACMAD clade</taxon>
        <taxon>Panicoideae</taxon>
        <taxon>Panicodae</taxon>
        <taxon>Paniceae</taxon>
        <taxon>Anthephorinae</taxon>
        <taxon>Digitaria</taxon>
    </lineage>
</organism>
<dbReference type="EMBL" id="JACEFO010002415">
    <property type="protein sequence ID" value="KAF8661228.1"/>
    <property type="molecule type" value="Genomic_DNA"/>
</dbReference>
<name>A0A835E0A1_9POAL</name>
<sequence length="142" mass="15408">MDLAQLAVANADAKVDAMLRSGAGRHGVCTTHKLGKCQRDYAAVTSTIPVCRAMAEDYKKPDAAKNLAAEDYFGCPQRLRRSTFDCMERILFGGDELGDMLFGAVHQAFERAILVEAMLEEMLGVVSNDHGPKTVAPASTTW</sequence>
<dbReference type="OrthoDB" id="711352at2759"/>
<evidence type="ECO:0000313" key="1">
    <source>
        <dbReference type="EMBL" id="KAF8661228.1"/>
    </source>
</evidence>